<dbReference type="NCBIfam" id="TIGR00219">
    <property type="entry name" value="mreC"/>
    <property type="match status" value="1"/>
</dbReference>
<dbReference type="Proteomes" id="UP000294902">
    <property type="component" value="Unassembled WGS sequence"/>
</dbReference>
<dbReference type="AlphaFoldDB" id="A0A4R3MNL9"/>
<organism evidence="9 10">
    <name type="scientific">Natranaerovirga pectinivora</name>
    <dbReference type="NCBI Taxonomy" id="682400"/>
    <lineage>
        <taxon>Bacteria</taxon>
        <taxon>Bacillati</taxon>
        <taxon>Bacillota</taxon>
        <taxon>Clostridia</taxon>
        <taxon>Lachnospirales</taxon>
        <taxon>Natranaerovirgaceae</taxon>
        <taxon>Natranaerovirga</taxon>
    </lineage>
</organism>
<evidence type="ECO:0000256" key="2">
    <source>
        <dbReference type="ARBA" id="ARBA00013855"/>
    </source>
</evidence>
<evidence type="ECO:0000256" key="3">
    <source>
        <dbReference type="ARBA" id="ARBA00022960"/>
    </source>
</evidence>
<sequence length="276" mass="31235">MKRKRGISSKHVLIIMTVLCSLSIIFTINTRENVSPVEKSIAYIVVPMQRGIMTFGGWIQDKVDFVKNIQELEEKNSELQEQVYELEYANKILQMDKFELERLRDLFNLDQKYSDYPKVGARVIGKDPGNWYNVFLIDKGQKDGLAVNMNVIAGNGLIGHIIEVGPNYAKVLSIIDDTSNLSAMFLRTADLCIVKGEKRLMDQGLLSVEYIDINAKIVEGDEIVTSHISDKYLQGILVGTVKEIRENPNNLTKVALLEPAVNFKHIEEVLVITHLK</sequence>
<dbReference type="PANTHER" id="PTHR34138">
    <property type="entry name" value="CELL SHAPE-DETERMINING PROTEIN MREC"/>
    <property type="match status" value="1"/>
</dbReference>
<evidence type="ECO:0000256" key="6">
    <source>
        <dbReference type="SAM" id="Coils"/>
    </source>
</evidence>
<evidence type="ECO:0000313" key="9">
    <source>
        <dbReference type="EMBL" id="TCT14970.1"/>
    </source>
</evidence>
<keyword evidence="7" id="KW-1133">Transmembrane helix</keyword>
<evidence type="ECO:0000259" key="8">
    <source>
        <dbReference type="Pfam" id="PF04085"/>
    </source>
</evidence>
<evidence type="ECO:0000256" key="7">
    <source>
        <dbReference type="SAM" id="Phobius"/>
    </source>
</evidence>
<comment type="caution">
    <text evidence="9">The sequence shown here is derived from an EMBL/GenBank/DDBJ whole genome shotgun (WGS) entry which is preliminary data.</text>
</comment>
<feature type="coiled-coil region" evidence="6">
    <location>
        <begin position="62"/>
        <end position="89"/>
    </location>
</feature>
<name>A0A4R3MNL9_9FIRM</name>
<dbReference type="Gene3D" id="2.40.10.340">
    <property type="entry name" value="Rod shape-determining protein MreC, domain 1"/>
    <property type="match status" value="1"/>
</dbReference>
<comment type="function">
    <text evidence="5">Involved in formation and maintenance of cell shape.</text>
</comment>
<dbReference type="OrthoDB" id="9792313at2"/>
<evidence type="ECO:0000313" key="10">
    <source>
        <dbReference type="Proteomes" id="UP000294902"/>
    </source>
</evidence>
<keyword evidence="6" id="KW-0175">Coiled coil</keyword>
<dbReference type="PIRSF" id="PIRSF038471">
    <property type="entry name" value="MreC"/>
    <property type="match status" value="1"/>
</dbReference>
<keyword evidence="7" id="KW-0472">Membrane</keyword>
<protein>
    <recommendedName>
        <fullName evidence="2 5">Cell shape-determining protein MreC</fullName>
    </recommendedName>
    <alternativeName>
        <fullName evidence="4 5">Cell shape protein MreC</fullName>
    </alternativeName>
</protein>
<dbReference type="InterPro" id="IPR042175">
    <property type="entry name" value="Cell/Rod_MreC_2"/>
</dbReference>
<keyword evidence="7" id="KW-0812">Transmembrane</keyword>
<dbReference type="EMBL" id="SMAL01000004">
    <property type="protein sequence ID" value="TCT14970.1"/>
    <property type="molecule type" value="Genomic_DNA"/>
</dbReference>
<evidence type="ECO:0000256" key="5">
    <source>
        <dbReference type="PIRNR" id="PIRNR038471"/>
    </source>
</evidence>
<evidence type="ECO:0000256" key="1">
    <source>
        <dbReference type="ARBA" id="ARBA00009369"/>
    </source>
</evidence>
<accession>A0A4R3MNL9</accession>
<dbReference type="InterPro" id="IPR055342">
    <property type="entry name" value="MreC_beta-barrel_core"/>
</dbReference>
<keyword evidence="3 5" id="KW-0133">Cell shape</keyword>
<dbReference type="PANTHER" id="PTHR34138:SF1">
    <property type="entry name" value="CELL SHAPE-DETERMINING PROTEIN MREC"/>
    <property type="match status" value="1"/>
</dbReference>
<keyword evidence="10" id="KW-1185">Reference proteome</keyword>
<dbReference type="RefSeq" id="WP_132251847.1">
    <property type="nucleotide sequence ID" value="NZ_SMAL01000004.1"/>
</dbReference>
<gene>
    <name evidence="9" type="ORF">EDC18_104120</name>
</gene>
<dbReference type="GO" id="GO:0008360">
    <property type="term" value="P:regulation of cell shape"/>
    <property type="evidence" value="ECO:0007669"/>
    <property type="project" value="UniProtKB-KW"/>
</dbReference>
<comment type="similarity">
    <text evidence="1 5">Belongs to the MreC family.</text>
</comment>
<dbReference type="GO" id="GO:0005886">
    <property type="term" value="C:plasma membrane"/>
    <property type="evidence" value="ECO:0007669"/>
    <property type="project" value="TreeGrafter"/>
</dbReference>
<reference evidence="9 10" key="1">
    <citation type="submission" date="2019-03" db="EMBL/GenBank/DDBJ databases">
        <title>Genomic Encyclopedia of Type Strains, Phase IV (KMG-IV): sequencing the most valuable type-strain genomes for metagenomic binning, comparative biology and taxonomic classification.</title>
        <authorList>
            <person name="Goeker M."/>
        </authorList>
    </citation>
    <scope>NUCLEOTIDE SEQUENCE [LARGE SCALE GENOMIC DNA]</scope>
    <source>
        <strain evidence="9 10">DSM 24629</strain>
    </source>
</reference>
<proteinExistence type="inferred from homology"/>
<dbReference type="InterPro" id="IPR042177">
    <property type="entry name" value="Cell/Rod_1"/>
</dbReference>
<feature type="domain" description="Rod shape-determining protein MreC beta-barrel core" evidence="8">
    <location>
        <begin position="123"/>
        <end position="272"/>
    </location>
</feature>
<dbReference type="Pfam" id="PF04085">
    <property type="entry name" value="MreC"/>
    <property type="match status" value="1"/>
</dbReference>
<evidence type="ECO:0000256" key="4">
    <source>
        <dbReference type="ARBA" id="ARBA00032089"/>
    </source>
</evidence>
<dbReference type="Gene3D" id="2.40.10.350">
    <property type="entry name" value="Rod shape-determining protein MreC, domain 2"/>
    <property type="match status" value="1"/>
</dbReference>
<dbReference type="InterPro" id="IPR007221">
    <property type="entry name" value="MreC"/>
</dbReference>
<feature type="transmembrane region" description="Helical" evidence="7">
    <location>
        <begin position="12"/>
        <end position="30"/>
    </location>
</feature>